<dbReference type="Pfam" id="PF07875">
    <property type="entry name" value="Coat_F"/>
    <property type="match status" value="1"/>
</dbReference>
<organism evidence="1 2">
    <name type="scientific">Anaeromicrobium sediminis</name>
    <dbReference type="NCBI Taxonomy" id="1478221"/>
    <lineage>
        <taxon>Bacteria</taxon>
        <taxon>Bacillati</taxon>
        <taxon>Bacillota</taxon>
        <taxon>Clostridia</taxon>
        <taxon>Peptostreptococcales</taxon>
        <taxon>Thermotaleaceae</taxon>
        <taxon>Anaeromicrobium</taxon>
    </lineage>
</organism>
<dbReference type="OrthoDB" id="1685263at2"/>
<gene>
    <name evidence="1" type="ORF">CCE28_10570</name>
</gene>
<keyword evidence="2" id="KW-1185">Reference proteome</keyword>
<evidence type="ECO:0000313" key="2">
    <source>
        <dbReference type="Proteomes" id="UP000216024"/>
    </source>
</evidence>
<name>A0A267MI97_9FIRM</name>
<accession>A0A267MI97</accession>
<dbReference type="RefSeq" id="WP_095133679.1">
    <property type="nucleotide sequence ID" value="NZ_NIBG01000008.1"/>
</dbReference>
<sequence length="91" mass="10775">MKFHPYLSEKELLKDLLMSENQLSLSYTNSMTKSPSINLRQLLYECEKNVLQNQENIVNAMNKRGWNLSDQADYHYVLNVQDKYNSLLKDM</sequence>
<dbReference type="AlphaFoldDB" id="A0A267MI97"/>
<dbReference type="EMBL" id="NIBG01000008">
    <property type="protein sequence ID" value="PAB59299.1"/>
    <property type="molecule type" value="Genomic_DNA"/>
</dbReference>
<protein>
    <recommendedName>
        <fullName evidence="3">Spore coat protein</fullName>
    </recommendedName>
</protein>
<evidence type="ECO:0000313" key="1">
    <source>
        <dbReference type="EMBL" id="PAB59299.1"/>
    </source>
</evidence>
<reference evidence="1 2" key="1">
    <citation type="submission" date="2017-06" db="EMBL/GenBank/DDBJ databases">
        <title>Draft genome sequence of anaerobic fermentative bacterium Anaeromicrobium sediminis DY2726D isolated from West Pacific Ocean sediments.</title>
        <authorList>
            <person name="Zeng X."/>
        </authorList>
    </citation>
    <scope>NUCLEOTIDE SEQUENCE [LARGE SCALE GENOMIC DNA]</scope>
    <source>
        <strain evidence="1 2">DY2726D</strain>
    </source>
</reference>
<proteinExistence type="predicted"/>
<comment type="caution">
    <text evidence="1">The sequence shown here is derived from an EMBL/GenBank/DDBJ whole genome shotgun (WGS) entry which is preliminary data.</text>
</comment>
<dbReference type="InterPro" id="IPR012851">
    <property type="entry name" value="Spore_coat_CotF-like"/>
</dbReference>
<evidence type="ECO:0008006" key="3">
    <source>
        <dbReference type="Google" id="ProtNLM"/>
    </source>
</evidence>
<dbReference type="Proteomes" id="UP000216024">
    <property type="component" value="Unassembled WGS sequence"/>
</dbReference>